<evidence type="ECO:0000256" key="1">
    <source>
        <dbReference type="SAM" id="MobiDB-lite"/>
    </source>
</evidence>
<dbReference type="EMBL" id="MT144143">
    <property type="protein sequence ID" value="QJA49573.1"/>
    <property type="molecule type" value="Genomic_DNA"/>
</dbReference>
<evidence type="ECO:0000313" key="3">
    <source>
        <dbReference type="EMBL" id="QJA65341.1"/>
    </source>
</evidence>
<sequence>MARQIKGMEIHIAMTKAATGEITVATTGHIVMGYSEYPEVEAKRGIVIENTTAEETAIITYAKKKFNETKASQDAEDGIPTPALIPEPGP</sequence>
<evidence type="ECO:0000313" key="2">
    <source>
        <dbReference type="EMBL" id="QJA49573.1"/>
    </source>
</evidence>
<gene>
    <name evidence="4" type="ORF">MM415A00356_0012</name>
    <name evidence="3" type="ORF">MM415B00404_0043</name>
    <name evidence="2" type="ORF">TM448A01405_0012</name>
</gene>
<dbReference type="EMBL" id="MT142498">
    <property type="protein sequence ID" value="QJA82863.1"/>
    <property type="molecule type" value="Genomic_DNA"/>
</dbReference>
<dbReference type="EMBL" id="MT141536">
    <property type="protein sequence ID" value="QJA65341.1"/>
    <property type="molecule type" value="Genomic_DNA"/>
</dbReference>
<feature type="region of interest" description="Disordered" evidence="1">
    <location>
        <begin position="69"/>
        <end position="90"/>
    </location>
</feature>
<reference evidence="2" key="1">
    <citation type="submission" date="2020-03" db="EMBL/GenBank/DDBJ databases">
        <title>The deep terrestrial virosphere.</title>
        <authorList>
            <person name="Holmfeldt K."/>
            <person name="Nilsson E."/>
            <person name="Simone D."/>
            <person name="Lopez-Fernandez M."/>
            <person name="Wu X."/>
            <person name="de Brujin I."/>
            <person name="Lundin D."/>
            <person name="Andersson A."/>
            <person name="Bertilsson S."/>
            <person name="Dopson M."/>
        </authorList>
    </citation>
    <scope>NUCLEOTIDE SEQUENCE</scope>
    <source>
        <strain evidence="4">MM415A00356</strain>
        <strain evidence="3">MM415B00404</strain>
        <strain evidence="2">TM448A01405</strain>
    </source>
</reference>
<protein>
    <submittedName>
        <fullName evidence="2">Uncharacterized protein</fullName>
    </submittedName>
</protein>
<evidence type="ECO:0000313" key="4">
    <source>
        <dbReference type="EMBL" id="QJA82863.1"/>
    </source>
</evidence>
<dbReference type="AlphaFoldDB" id="A0A6H1ZNR8"/>
<proteinExistence type="predicted"/>
<name>A0A6H1ZNR8_9ZZZZ</name>
<organism evidence="2">
    <name type="scientific">viral metagenome</name>
    <dbReference type="NCBI Taxonomy" id="1070528"/>
    <lineage>
        <taxon>unclassified sequences</taxon>
        <taxon>metagenomes</taxon>
        <taxon>organismal metagenomes</taxon>
    </lineage>
</organism>
<accession>A0A6H1ZNR8</accession>